<dbReference type="Proteomes" id="UP000267469">
    <property type="component" value="Unassembled WGS sequence"/>
</dbReference>
<name>A0A3N0DQK9_SINP1</name>
<reference evidence="2 3" key="1">
    <citation type="submission" date="2018-10" db="EMBL/GenBank/DDBJ databases">
        <title>Sinomicrobium pectinilyticum sp. nov., a pectinase-producing bacterium isolated from alkaline and saline soil, and emended description of the genus Sinomicrobium.</title>
        <authorList>
            <person name="Cheng B."/>
            <person name="Li C."/>
            <person name="Lai Q."/>
            <person name="Du M."/>
            <person name="Shao Z."/>
            <person name="Xu P."/>
            <person name="Yang C."/>
        </authorList>
    </citation>
    <scope>NUCLEOTIDE SEQUENCE [LARGE SCALE GENOMIC DNA]</scope>
    <source>
        <strain evidence="2 3">5DNS001</strain>
    </source>
</reference>
<dbReference type="InterPro" id="IPR045743">
    <property type="entry name" value="DUF6089"/>
</dbReference>
<dbReference type="InterPro" id="IPR011250">
    <property type="entry name" value="OMP/PagP_B-barrel"/>
</dbReference>
<evidence type="ECO:0000259" key="1">
    <source>
        <dbReference type="Pfam" id="PF19573"/>
    </source>
</evidence>
<evidence type="ECO:0000313" key="2">
    <source>
        <dbReference type="EMBL" id="RNL77912.1"/>
    </source>
</evidence>
<sequence>MRKVAIIVFFLLGVQAGMAQIHEIGVFLGGSNFIGDVGKTNYINPNKLAVGGLYKWNKSTRYAYRASLSYSKLHADDADSGNSGRAERGYSFSNRILEASLGMEFHFWEYDLHTLHKPFTPYIYGAVAAFNYRMLYYSEAMGRLTTQERRTSIAFPFGLGVKGEVLPNLVLGAEVIARYTLANDLDGSNPARDPGVEYERFGNYNSKDWYVFSGITITYTFGKRPCTFCYE</sequence>
<gene>
    <name evidence="2" type="ORF">ED312_20590</name>
</gene>
<keyword evidence="3" id="KW-1185">Reference proteome</keyword>
<dbReference type="OrthoDB" id="654178at2"/>
<dbReference type="AlphaFoldDB" id="A0A3N0DQK9"/>
<dbReference type="EMBL" id="RJTM01000156">
    <property type="protein sequence ID" value="RNL77912.1"/>
    <property type="molecule type" value="Genomic_DNA"/>
</dbReference>
<proteinExistence type="predicted"/>
<evidence type="ECO:0000313" key="3">
    <source>
        <dbReference type="Proteomes" id="UP000267469"/>
    </source>
</evidence>
<dbReference type="Gene3D" id="2.40.160.20">
    <property type="match status" value="1"/>
</dbReference>
<feature type="domain" description="DUF6089" evidence="1">
    <location>
        <begin position="3"/>
        <end position="229"/>
    </location>
</feature>
<accession>A0A3N0DQK9</accession>
<organism evidence="2 3">
    <name type="scientific">Sinomicrobium pectinilyticum</name>
    <dbReference type="NCBI Taxonomy" id="1084421"/>
    <lineage>
        <taxon>Bacteria</taxon>
        <taxon>Pseudomonadati</taxon>
        <taxon>Bacteroidota</taxon>
        <taxon>Flavobacteriia</taxon>
        <taxon>Flavobacteriales</taxon>
        <taxon>Flavobacteriaceae</taxon>
        <taxon>Sinomicrobium</taxon>
    </lineage>
</organism>
<dbReference type="Pfam" id="PF19573">
    <property type="entry name" value="DUF6089"/>
    <property type="match status" value="1"/>
</dbReference>
<dbReference type="RefSeq" id="WP_123217917.1">
    <property type="nucleotide sequence ID" value="NZ_RJTM01000156.1"/>
</dbReference>
<protein>
    <recommendedName>
        <fullName evidence="1">DUF6089 domain-containing protein</fullName>
    </recommendedName>
</protein>
<dbReference type="SUPFAM" id="SSF56925">
    <property type="entry name" value="OMPA-like"/>
    <property type="match status" value="1"/>
</dbReference>
<comment type="caution">
    <text evidence="2">The sequence shown here is derived from an EMBL/GenBank/DDBJ whole genome shotgun (WGS) entry which is preliminary data.</text>
</comment>